<gene>
    <name evidence="1" type="ORF">M9H77_33345</name>
</gene>
<sequence>MQFHPLSTGSFVYSGKGGGGGGLGDEIKGKREGSPLINLELKIGGIESQSCLIKKEEENLLFTAAQFQELYLQVVIFKYLSSGLPVPFHLVLPVWKSLFSSFGCGFPPQELVHRGIMDPEPGRCRRTDGKKWRCHGRVVPDQKYCPRHMHRGSQRSRKLVEASRDILKLNTEILNSDKSRSRTISSCSAITNCRSSVPISTSLDLTVPSAIVEVGSSSVSYNSNSEGSSPPSIVQVDSGAATSSLLKGQASKNSNGNESKRNDSPGLGLGLSHFTTGKSNWCNEGNKSSGKPSIAAGLGVPPRSVYQGGIGTGGSSLNVDKKTGVEAEELRCRRTDGKRWRCSRDVVPDKKYCENHLHRGAKRATLDSKSTTGAPRASSSCMAGTYIIPEKVKNCRNILNTNLSISIETTPVHQIVDSDDSSSSSDSDATTISDENASVSPPTLTLSP</sequence>
<name>A0ACB9ZJ08_CATRO</name>
<proteinExistence type="predicted"/>
<protein>
    <submittedName>
        <fullName evidence="1">Uncharacterized protein</fullName>
    </submittedName>
</protein>
<evidence type="ECO:0000313" key="2">
    <source>
        <dbReference type="Proteomes" id="UP001060085"/>
    </source>
</evidence>
<reference evidence="2" key="1">
    <citation type="journal article" date="2023" name="Nat. Plants">
        <title>Single-cell RNA sequencing provides a high-resolution roadmap for understanding the multicellular compartmentation of specialized metabolism.</title>
        <authorList>
            <person name="Sun S."/>
            <person name="Shen X."/>
            <person name="Li Y."/>
            <person name="Li Y."/>
            <person name="Wang S."/>
            <person name="Li R."/>
            <person name="Zhang H."/>
            <person name="Shen G."/>
            <person name="Guo B."/>
            <person name="Wei J."/>
            <person name="Xu J."/>
            <person name="St-Pierre B."/>
            <person name="Chen S."/>
            <person name="Sun C."/>
        </authorList>
    </citation>
    <scope>NUCLEOTIDE SEQUENCE [LARGE SCALE GENOMIC DNA]</scope>
</reference>
<keyword evidence="2" id="KW-1185">Reference proteome</keyword>
<dbReference type="EMBL" id="CM044708">
    <property type="protein sequence ID" value="KAI5647340.1"/>
    <property type="molecule type" value="Genomic_DNA"/>
</dbReference>
<dbReference type="Proteomes" id="UP001060085">
    <property type="component" value="Linkage Group LG08"/>
</dbReference>
<comment type="caution">
    <text evidence="1">The sequence shown here is derived from an EMBL/GenBank/DDBJ whole genome shotgun (WGS) entry which is preliminary data.</text>
</comment>
<accession>A0ACB9ZJ08</accession>
<organism evidence="1 2">
    <name type="scientific">Catharanthus roseus</name>
    <name type="common">Madagascar periwinkle</name>
    <name type="synonym">Vinca rosea</name>
    <dbReference type="NCBI Taxonomy" id="4058"/>
    <lineage>
        <taxon>Eukaryota</taxon>
        <taxon>Viridiplantae</taxon>
        <taxon>Streptophyta</taxon>
        <taxon>Embryophyta</taxon>
        <taxon>Tracheophyta</taxon>
        <taxon>Spermatophyta</taxon>
        <taxon>Magnoliopsida</taxon>
        <taxon>eudicotyledons</taxon>
        <taxon>Gunneridae</taxon>
        <taxon>Pentapetalae</taxon>
        <taxon>asterids</taxon>
        <taxon>lamiids</taxon>
        <taxon>Gentianales</taxon>
        <taxon>Apocynaceae</taxon>
        <taxon>Rauvolfioideae</taxon>
        <taxon>Vinceae</taxon>
        <taxon>Catharanthinae</taxon>
        <taxon>Catharanthus</taxon>
    </lineage>
</organism>
<evidence type="ECO:0000313" key="1">
    <source>
        <dbReference type="EMBL" id="KAI5647340.1"/>
    </source>
</evidence>